<dbReference type="GO" id="GO:0015297">
    <property type="term" value="F:antiporter activity"/>
    <property type="evidence" value="ECO:0007669"/>
    <property type="project" value="InterPro"/>
</dbReference>
<dbReference type="AlphaFoldDB" id="A0A7S1X7L9"/>
<feature type="transmembrane region" description="Helical" evidence="6">
    <location>
        <begin position="125"/>
        <end position="149"/>
    </location>
</feature>
<feature type="transmembrane region" description="Helical" evidence="6">
    <location>
        <begin position="93"/>
        <end position="113"/>
    </location>
</feature>
<evidence type="ECO:0000256" key="5">
    <source>
        <dbReference type="ARBA" id="ARBA00023136"/>
    </source>
</evidence>
<dbReference type="PANTHER" id="PTHR42893:SF46">
    <property type="entry name" value="PROTEIN DETOXIFICATION 44, CHLOROPLASTIC"/>
    <property type="match status" value="1"/>
</dbReference>
<evidence type="ECO:0000256" key="1">
    <source>
        <dbReference type="ARBA" id="ARBA00004141"/>
    </source>
</evidence>
<evidence type="ECO:0000313" key="7">
    <source>
        <dbReference type="EMBL" id="CAD9213027.1"/>
    </source>
</evidence>
<evidence type="ECO:0000256" key="2">
    <source>
        <dbReference type="ARBA" id="ARBA00010199"/>
    </source>
</evidence>
<feature type="transmembrane region" description="Helical" evidence="6">
    <location>
        <begin position="20"/>
        <end position="43"/>
    </location>
</feature>
<keyword evidence="3 6" id="KW-0812">Transmembrane</keyword>
<sequence length="222" mass="23352">MGKHPAPALLGDILRQGFAVSVRSVGLFVFLGSAGVAVNKLGAVPLAVHEITRQVWFASVMMFESFNVATQTLVAGVIGSGDTRKASRILRRTSLACVAAGCLICVLIYIFKYKIAALFTTSPEVITLVAQLLTLCAIFSPLDGIVLILEGALTGAMQVGFVARSVAVSCVLGVSLLHFAPVCTASVLGVWMALKAMMMLRLGTAGARLMSKQSPLYTHQPA</sequence>
<accession>A0A7S1X7L9</accession>
<dbReference type="InterPro" id="IPR002528">
    <property type="entry name" value="MATE_fam"/>
</dbReference>
<dbReference type="EMBL" id="HBGG01029446">
    <property type="protein sequence ID" value="CAD9213027.1"/>
    <property type="molecule type" value="Transcribed_RNA"/>
</dbReference>
<comment type="subcellular location">
    <subcellularLocation>
        <location evidence="1">Membrane</location>
        <topology evidence="1">Multi-pass membrane protein</topology>
    </subcellularLocation>
</comment>
<feature type="transmembrane region" description="Helical" evidence="6">
    <location>
        <begin position="55"/>
        <end position="81"/>
    </location>
</feature>
<dbReference type="GO" id="GO:0042910">
    <property type="term" value="F:xenobiotic transmembrane transporter activity"/>
    <property type="evidence" value="ECO:0007669"/>
    <property type="project" value="InterPro"/>
</dbReference>
<proteinExistence type="inferred from homology"/>
<keyword evidence="4 6" id="KW-1133">Transmembrane helix</keyword>
<dbReference type="Pfam" id="PF01554">
    <property type="entry name" value="MatE"/>
    <property type="match status" value="1"/>
</dbReference>
<evidence type="ECO:0000256" key="6">
    <source>
        <dbReference type="SAM" id="Phobius"/>
    </source>
</evidence>
<keyword evidence="5 6" id="KW-0472">Membrane</keyword>
<dbReference type="GO" id="GO:0016020">
    <property type="term" value="C:membrane"/>
    <property type="evidence" value="ECO:0007669"/>
    <property type="project" value="UniProtKB-SubCell"/>
</dbReference>
<dbReference type="InterPro" id="IPR044644">
    <property type="entry name" value="DinF-like"/>
</dbReference>
<reference evidence="7" key="1">
    <citation type="submission" date="2021-01" db="EMBL/GenBank/DDBJ databases">
        <authorList>
            <person name="Corre E."/>
            <person name="Pelletier E."/>
            <person name="Niang G."/>
            <person name="Scheremetjew M."/>
            <person name="Finn R."/>
            <person name="Kale V."/>
            <person name="Holt S."/>
            <person name="Cochrane G."/>
            <person name="Meng A."/>
            <person name="Brown T."/>
            <person name="Cohen L."/>
        </authorList>
    </citation>
    <scope>NUCLEOTIDE SEQUENCE</scope>
    <source>
        <strain evidence="7">PLY429</strain>
    </source>
</reference>
<gene>
    <name evidence="7" type="ORF">TCHU04912_LOCUS15266</name>
</gene>
<evidence type="ECO:0000256" key="4">
    <source>
        <dbReference type="ARBA" id="ARBA00022989"/>
    </source>
</evidence>
<organism evidence="7">
    <name type="scientific">Tetraselmis chuii</name>
    <dbReference type="NCBI Taxonomy" id="63592"/>
    <lineage>
        <taxon>Eukaryota</taxon>
        <taxon>Viridiplantae</taxon>
        <taxon>Chlorophyta</taxon>
        <taxon>core chlorophytes</taxon>
        <taxon>Chlorodendrophyceae</taxon>
        <taxon>Chlorodendrales</taxon>
        <taxon>Chlorodendraceae</taxon>
        <taxon>Tetraselmis</taxon>
    </lineage>
</organism>
<comment type="similarity">
    <text evidence="2">Belongs to the multi antimicrobial extrusion (MATE) (TC 2.A.66.1) family.</text>
</comment>
<dbReference type="PANTHER" id="PTHR42893">
    <property type="entry name" value="PROTEIN DETOXIFICATION 44, CHLOROPLASTIC-RELATED"/>
    <property type="match status" value="1"/>
</dbReference>
<evidence type="ECO:0008006" key="8">
    <source>
        <dbReference type="Google" id="ProtNLM"/>
    </source>
</evidence>
<evidence type="ECO:0000256" key="3">
    <source>
        <dbReference type="ARBA" id="ARBA00022692"/>
    </source>
</evidence>
<protein>
    <recommendedName>
        <fullName evidence="8">Protein DETOXIFICATION</fullName>
    </recommendedName>
</protein>
<name>A0A7S1X7L9_9CHLO</name>